<organism evidence="1 2">
    <name type="scientific">Fusarium tricinctum</name>
    <dbReference type="NCBI Taxonomy" id="61284"/>
    <lineage>
        <taxon>Eukaryota</taxon>
        <taxon>Fungi</taxon>
        <taxon>Dikarya</taxon>
        <taxon>Ascomycota</taxon>
        <taxon>Pezizomycotina</taxon>
        <taxon>Sordariomycetes</taxon>
        <taxon>Hypocreomycetidae</taxon>
        <taxon>Hypocreales</taxon>
        <taxon>Nectriaceae</taxon>
        <taxon>Fusarium</taxon>
        <taxon>Fusarium tricinctum species complex</taxon>
    </lineage>
</organism>
<protein>
    <submittedName>
        <fullName evidence="1">Uncharacterized protein</fullName>
    </submittedName>
</protein>
<name>A0A8K0S6W1_9HYPO</name>
<evidence type="ECO:0000313" key="2">
    <source>
        <dbReference type="Proteomes" id="UP000813427"/>
    </source>
</evidence>
<comment type="caution">
    <text evidence="1">The sequence shown here is derived from an EMBL/GenBank/DDBJ whole genome shotgun (WGS) entry which is preliminary data.</text>
</comment>
<evidence type="ECO:0000313" key="1">
    <source>
        <dbReference type="EMBL" id="KAH7262248.1"/>
    </source>
</evidence>
<sequence length="89" mass="10195">MVMFKRLVAFGVFWVTIHREFSRVVTSGILLRMLPTSHVTYSTCCKQCTHRRKNANDEDRRCSHDHQGGFPVLRNRRCSGVSVTEVVAA</sequence>
<gene>
    <name evidence="1" type="ORF">BKA59DRAFT_463115</name>
</gene>
<dbReference type="EMBL" id="JAGPXF010000001">
    <property type="protein sequence ID" value="KAH7262248.1"/>
    <property type="molecule type" value="Genomic_DNA"/>
</dbReference>
<accession>A0A8K0S6W1</accession>
<keyword evidence="2" id="KW-1185">Reference proteome</keyword>
<dbReference type="AlphaFoldDB" id="A0A8K0S6W1"/>
<reference evidence="1" key="1">
    <citation type="journal article" date="2021" name="Nat. Commun.">
        <title>Genetic determinants of endophytism in the Arabidopsis root mycobiome.</title>
        <authorList>
            <person name="Mesny F."/>
            <person name="Miyauchi S."/>
            <person name="Thiergart T."/>
            <person name="Pickel B."/>
            <person name="Atanasova L."/>
            <person name="Karlsson M."/>
            <person name="Huettel B."/>
            <person name="Barry K.W."/>
            <person name="Haridas S."/>
            <person name="Chen C."/>
            <person name="Bauer D."/>
            <person name="Andreopoulos W."/>
            <person name="Pangilinan J."/>
            <person name="LaButti K."/>
            <person name="Riley R."/>
            <person name="Lipzen A."/>
            <person name="Clum A."/>
            <person name="Drula E."/>
            <person name="Henrissat B."/>
            <person name="Kohler A."/>
            <person name="Grigoriev I.V."/>
            <person name="Martin F.M."/>
            <person name="Hacquard S."/>
        </authorList>
    </citation>
    <scope>NUCLEOTIDE SEQUENCE</scope>
    <source>
        <strain evidence="1">MPI-SDFR-AT-0068</strain>
    </source>
</reference>
<proteinExistence type="predicted"/>
<dbReference type="Proteomes" id="UP000813427">
    <property type="component" value="Unassembled WGS sequence"/>
</dbReference>